<dbReference type="OMA" id="SADERXA"/>
<dbReference type="HOGENOM" id="CLU_106133_0_0_1"/>
<protein>
    <submittedName>
        <fullName evidence="1">Uncharacterized protein</fullName>
    </submittedName>
</protein>
<accession>A7SF09</accession>
<sequence>GEIIYSGVTFAGLVGLYTAQSPNALTLDTDQRAQGSIWENIIVALLDKKALPPLFLIRQIVATEGVDFPQAVNELSSAPMFDDSYYIVGGVKPDQGAVVTRNRLSTADVWMLDAEKGSWFLVETNYDHWTTPPPSDDRRDVAIKAMTSIGRGDIDATALLAVLNRFPVKNPDTVYTAVMRAKPSLLEAWIQE</sequence>
<dbReference type="GO" id="GO:0016810">
    <property type="term" value="F:hydrolase activity, acting on carbon-nitrogen (but not peptide) bonds"/>
    <property type="evidence" value="ECO:0000318"/>
    <property type="project" value="GO_Central"/>
</dbReference>
<dbReference type="PANTHER" id="PTHR28583">
    <property type="entry name" value="ACID AMIDASE"/>
    <property type="match status" value="1"/>
</dbReference>
<organism evidence="1 2">
    <name type="scientific">Nematostella vectensis</name>
    <name type="common">Starlet sea anemone</name>
    <dbReference type="NCBI Taxonomy" id="45351"/>
    <lineage>
        <taxon>Eukaryota</taxon>
        <taxon>Metazoa</taxon>
        <taxon>Cnidaria</taxon>
        <taxon>Anthozoa</taxon>
        <taxon>Hexacorallia</taxon>
        <taxon>Actiniaria</taxon>
        <taxon>Edwardsiidae</taxon>
        <taxon>Nematostella</taxon>
    </lineage>
</organism>
<dbReference type="PhylomeDB" id="A7SF09"/>
<keyword evidence="2" id="KW-1185">Reference proteome</keyword>
<dbReference type="InParanoid" id="A7SF09"/>
<dbReference type="MEROPS" id="C89.002"/>
<proteinExistence type="predicted"/>
<dbReference type="PANTHER" id="PTHR28583:SF4">
    <property type="entry name" value="N-ACYLETHANOLAMINE-HYDROLYZING ACID AMIDASE"/>
    <property type="match status" value="1"/>
</dbReference>
<name>A7SF09_NEMVE</name>
<dbReference type="eggNOG" id="ENOG502QT7H">
    <property type="taxonomic scope" value="Eukaryota"/>
</dbReference>
<dbReference type="EMBL" id="DS469641">
    <property type="protein sequence ID" value="EDO37695.1"/>
    <property type="molecule type" value="Genomic_DNA"/>
</dbReference>
<dbReference type="Proteomes" id="UP000001593">
    <property type="component" value="Unassembled WGS sequence"/>
</dbReference>
<gene>
    <name evidence="1" type="ORF">NEMVEDRAFT_v1g116062</name>
</gene>
<dbReference type="AlphaFoldDB" id="A7SF09"/>
<evidence type="ECO:0000313" key="2">
    <source>
        <dbReference type="Proteomes" id="UP000001593"/>
    </source>
</evidence>
<feature type="non-terminal residue" evidence="1">
    <location>
        <position position="192"/>
    </location>
</feature>
<reference evidence="1 2" key="1">
    <citation type="journal article" date="2007" name="Science">
        <title>Sea anemone genome reveals ancestral eumetazoan gene repertoire and genomic organization.</title>
        <authorList>
            <person name="Putnam N.H."/>
            <person name="Srivastava M."/>
            <person name="Hellsten U."/>
            <person name="Dirks B."/>
            <person name="Chapman J."/>
            <person name="Salamov A."/>
            <person name="Terry A."/>
            <person name="Shapiro H."/>
            <person name="Lindquist E."/>
            <person name="Kapitonov V.V."/>
            <person name="Jurka J."/>
            <person name="Genikhovich G."/>
            <person name="Grigoriev I.V."/>
            <person name="Lucas S.M."/>
            <person name="Steele R.E."/>
            <person name="Finnerty J.R."/>
            <person name="Technau U."/>
            <person name="Martindale M.Q."/>
            <person name="Rokhsar D.S."/>
        </authorList>
    </citation>
    <scope>NUCLEOTIDE SEQUENCE [LARGE SCALE GENOMIC DNA]</scope>
    <source>
        <strain evidence="2">CH2 X CH6</strain>
    </source>
</reference>
<evidence type="ECO:0000313" key="1">
    <source>
        <dbReference type="EMBL" id="EDO37695.1"/>
    </source>
</evidence>